<evidence type="ECO:0000313" key="3">
    <source>
        <dbReference type="Proteomes" id="UP000540929"/>
    </source>
</evidence>
<accession>A0A7Y9WQ30</accession>
<proteinExistence type="predicted"/>
<protein>
    <submittedName>
        <fullName evidence="2">Putative membrane protein</fullName>
    </submittedName>
</protein>
<sequence>MNHVSRQGAMSIKLKLRILMLISVMTLSISIGVTAVGFDAVHRTQSAARVGDMQVRGLMEIKASAFATVLDDQANRLHAEMGAFKL</sequence>
<keyword evidence="3" id="KW-1185">Reference proteome</keyword>
<reference evidence="2 3" key="1">
    <citation type="submission" date="2020-07" db="EMBL/GenBank/DDBJ databases">
        <title>Exploring microbial biodiversity for novel pathways involved in the catabolism of aromatic compounds derived from lignin.</title>
        <authorList>
            <person name="Elkins J."/>
        </authorList>
    </citation>
    <scope>NUCLEOTIDE SEQUENCE [LARGE SCALE GENOMIC DNA]</scope>
    <source>
        <strain evidence="2 3">H2C3C</strain>
    </source>
</reference>
<organism evidence="2 3">
    <name type="scientific">Paraburkholderia bryophila</name>
    <dbReference type="NCBI Taxonomy" id="420952"/>
    <lineage>
        <taxon>Bacteria</taxon>
        <taxon>Pseudomonadati</taxon>
        <taxon>Pseudomonadota</taxon>
        <taxon>Betaproteobacteria</taxon>
        <taxon>Burkholderiales</taxon>
        <taxon>Burkholderiaceae</taxon>
        <taxon>Paraburkholderia</taxon>
    </lineage>
</organism>
<dbReference type="RefSeq" id="WP_179745063.1">
    <property type="nucleotide sequence ID" value="NZ_JACCAS010000002.1"/>
</dbReference>
<feature type="transmembrane region" description="Helical" evidence="1">
    <location>
        <begin position="16"/>
        <end position="38"/>
    </location>
</feature>
<gene>
    <name evidence="2" type="ORF">GGD40_004467</name>
</gene>
<keyword evidence="1" id="KW-1133">Transmembrane helix</keyword>
<keyword evidence="1" id="KW-0472">Membrane</keyword>
<dbReference type="AlphaFoldDB" id="A0A7Y9WQ30"/>
<evidence type="ECO:0000256" key="1">
    <source>
        <dbReference type="SAM" id="Phobius"/>
    </source>
</evidence>
<name>A0A7Y9WQ30_9BURK</name>
<comment type="caution">
    <text evidence="2">The sequence shown here is derived from an EMBL/GenBank/DDBJ whole genome shotgun (WGS) entry which is preliminary data.</text>
</comment>
<dbReference type="Proteomes" id="UP000540929">
    <property type="component" value="Unassembled WGS sequence"/>
</dbReference>
<keyword evidence="1" id="KW-0812">Transmembrane</keyword>
<evidence type="ECO:0000313" key="2">
    <source>
        <dbReference type="EMBL" id="NYH24896.1"/>
    </source>
</evidence>
<dbReference type="EMBL" id="JACCAS010000002">
    <property type="protein sequence ID" value="NYH24896.1"/>
    <property type="molecule type" value="Genomic_DNA"/>
</dbReference>